<dbReference type="Pfam" id="PF13468">
    <property type="entry name" value="Glyoxalase_3"/>
    <property type="match status" value="1"/>
</dbReference>
<evidence type="ECO:0000313" key="3">
    <source>
        <dbReference type="Proteomes" id="UP001550853"/>
    </source>
</evidence>
<evidence type="ECO:0000313" key="2">
    <source>
        <dbReference type="EMBL" id="MEU3713962.1"/>
    </source>
</evidence>
<feature type="domain" description="Glyoxalase-like" evidence="1">
    <location>
        <begin position="10"/>
        <end position="188"/>
    </location>
</feature>
<gene>
    <name evidence="2" type="ORF">AB0E61_28160</name>
</gene>
<dbReference type="RefSeq" id="WP_030283048.1">
    <property type="nucleotide sequence ID" value="NZ_JBEZVI010000032.1"/>
</dbReference>
<name>A0ABV2Z7J0_9ACTN</name>
<accession>A0ABV2Z7J0</accession>
<sequence>MSAATAPAVLDHLVYAAPDPVAAAAELAELTGVRPRTGGSHPGRGTCNWLLGLAGPLGAGAYLELVGPDPEQPEPDGPRWFGIDALTGPRLVTWAVRATGLAARVARARAAGYDPGDAAAMGRNTPDGRRISWELTPPCAGGGTTPFLLDWGATPHPTTAAGLPALTLEAFAAFDPDPAAATARLTALGGRWPDAPVTAGEAGLTAVVRGPRGAVRLGRGAVAV</sequence>
<comment type="caution">
    <text evidence="2">The sequence shown here is derived from an EMBL/GenBank/DDBJ whole genome shotgun (WGS) entry which is preliminary data.</text>
</comment>
<dbReference type="EMBL" id="JBEZVI010000032">
    <property type="protein sequence ID" value="MEU3713962.1"/>
    <property type="molecule type" value="Genomic_DNA"/>
</dbReference>
<dbReference type="InterPro" id="IPR025870">
    <property type="entry name" value="Glyoxalase-like_dom"/>
</dbReference>
<protein>
    <submittedName>
        <fullName evidence="2">VOC family protein</fullName>
    </submittedName>
</protein>
<keyword evidence="3" id="KW-1185">Reference proteome</keyword>
<dbReference type="InterPro" id="IPR029068">
    <property type="entry name" value="Glyas_Bleomycin-R_OHBP_Dase"/>
</dbReference>
<proteinExistence type="predicted"/>
<organism evidence="2 3">
    <name type="scientific">Streptomyces catenulae</name>
    <dbReference type="NCBI Taxonomy" id="66875"/>
    <lineage>
        <taxon>Bacteria</taxon>
        <taxon>Bacillati</taxon>
        <taxon>Actinomycetota</taxon>
        <taxon>Actinomycetes</taxon>
        <taxon>Kitasatosporales</taxon>
        <taxon>Streptomycetaceae</taxon>
        <taxon>Streptomyces</taxon>
    </lineage>
</organism>
<dbReference type="Proteomes" id="UP001550853">
    <property type="component" value="Unassembled WGS sequence"/>
</dbReference>
<dbReference type="SUPFAM" id="SSF54593">
    <property type="entry name" value="Glyoxalase/Bleomycin resistance protein/Dihydroxybiphenyl dioxygenase"/>
    <property type="match status" value="1"/>
</dbReference>
<dbReference type="Gene3D" id="3.10.180.10">
    <property type="entry name" value="2,3-Dihydroxybiphenyl 1,2-Dioxygenase, domain 1"/>
    <property type="match status" value="1"/>
</dbReference>
<evidence type="ECO:0000259" key="1">
    <source>
        <dbReference type="Pfam" id="PF13468"/>
    </source>
</evidence>
<reference evidence="2 3" key="1">
    <citation type="submission" date="2024-06" db="EMBL/GenBank/DDBJ databases">
        <title>The Natural Products Discovery Center: Release of the First 8490 Sequenced Strains for Exploring Actinobacteria Biosynthetic Diversity.</title>
        <authorList>
            <person name="Kalkreuter E."/>
            <person name="Kautsar S.A."/>
            <person name="Yang D."/>
            <person name="Bader C.D."/>
            <person name="Teijaro C.N."/>
            <person name="Fluegel L."/>
            <person name="Davis C.M."/>
            <person name="Simpson J.R."/>
            <person name="Lauterbach L."/>
            <person name="Steele A.D."/>
            <person name="Gui C."/>
            <person name="Meng S."/>
            <person name="Li G."/>
            <person name="Viehrig K."/>
            <person name="Ye F."/>
            <person name="Su P."/>
            <person name="Kiefer A.F."/>
            <person name="Nichols A."/>
            <person name="Cepeda A.J."/>
            <person name="Yan W."/>
            <person name="Fan B."/>
            <person name="Jiang Y."/>
            <person name="Adhikari A."/>
            <person name="Zheng C.-J."/>
            <person name="Schuster L."/>
            <person name="Cowan T.M."/>
            <person name="Smanski M.J."/>
            <person name="Chevrette M.G."/>
            <person name="De Carvalho L.P.S."/>
            <person name="Shen B."/>
        </authorList>
    </citation>
    <scope>NUCLEOTIDE SEQUENCE [LARGE SCALE GENOMIC DNA]</scope>
    <source>
        <strain evidence="2 3">NPDC033039</strain>
    </source>
</reference>